<dbReference type="Proteomes" id="UP000634805">
    <property type="component" value="Unassembled WGS sequence"/>
</dbReference>
<name>A0A811TGX7_9EURY</name>
<gene>
    <name evidence="2" type="ORF">EMLJLAPB_01243</name>
    <name evidence="1" type="ORF">KFBDDELM_00069</name>
</gene>
<proteinExistence type="predicted"/>
<sequence>MYEGEINVYPVISIDSTSAEHNEYLLGENVSAKAEGLSPNMNYTI</sequence>
<evidence type="ECO:0000313" key="3">
    <source>
        <dbReference type="Proteomes" id="UP000634805"/>
    </source>
</evidence>
<protein>
    <submittedName>
        <fullName evidence="2">Uncharacterized protein</fullName>
    </submittedName>
</protein>
<dbReference type="EMBL" id="CAJHIS010000072">
    <property type="protein sequence ID" value="CAD6495151.1"/>
    <property type="molecule type" value="Genomic_DNA"/>
</dbReference>
<dbReference type="EMBL" id="CAJHIN010000001">
    <property type="protein sequence ID" value="CAD6490191.1"/>
    <property type="molecule type" value="Genomic_DNA"/>
</dbReference>
<evidence type="ECO:0000313" key="2">
    <source>
        <dbReference type="EMBL" id="CAD6495151.1"/>
    </source>
</evidence>
<reference evidence="2" key="1">
    <citation type="submission" date="2020-10" db="EMBL/GenBank/DDBJ databases">
        <authorList>
            <person name="Hahn C.J."/>
            <person name="Laso-Perez R."/>
            <person name="Vulcano F."/>
            <person name="Vaziourakis K.-M."/>
            <person name="Stokke R."/>
            <person name="Steen I.H."/>
            <person name="Teske A."/>
            <person name="Boetius A."/>
            <person name="Liebeke M."/>
            <person name="Amann R."/>
            <person name="Knittel K."/>
        </authorList>
    </citation>
    <scope>NUCLEOTIDE SEQUENCE</scope>
    <source>
        <strain evidence="2">Gfbio:e3339647-f889-4370-9287-4fb5cb688e4c:AG392D22_GoMArc1</strain>
        <strain evidence="1">Gfbio:e3339647-f889-4370-9287-4fb5cb688e4c:AG392E03_GoMArc1</strain>
    </source>
</reference>
<dbReference type="AlphaFoldDB" id="A0A811TGX7"/>
<accession>A0A811TGX7</accession>
<evidence type="ECO:0000313" key="1">
    <source>
        <dbReference type="EMBL" id="CAD6490191.1"/>
    </source>
</evidence>
<organism evidence="2 3">
    <name type="scientific">Candidatus Argoarchaeum ethanivorans</name>
    <dbReference type="NCBI Taxonomy" id="2608793"/>
    <lineage>
        <taxon>Archaea</taxon>
        <taxon>Methanobacteriati</taxon>
        <taxon>Methanobacteriota</taxon>
        <taxon>Stenosarchaea group</taxon>
        <taxon>Methanomicrobia</taxon>
        <taxon>Methanosarcinales</taxon>
        <taxon>Methanosarcinales incertae sedis</taxon>
        <taxon>GOM Arc I cluster</taxon>
        <taxon>Candidatus Argoarchaeum</taxon>
    </lineage>
</organism>
<dbReference type="Proteomes" id="UP000606624">
    <property type="component" value="Unassembled WGS sequence"/>
</dbReference>
<comment type="caution">
    <text evidence="2">The sequence shown here is derived from an EMBL/GenBank/DDBJ whole genome shotgun (WGS) entry which is preliminary data.</text>
</comment>